<dbReference type="Proteomes" id="UP000184452">
    <property type="component" value="Unassembled WGS sequence"/>
</dbReference>
<dbReference type="InterPro" id="IPR031107">
    <property type="entry name" value="Small_HSP"/>
</dbReference>
<evidence type="ECO:0000256" key="1">
    <source>
        <dbReference type="PROSITE-ProRule" id="PRU00285"/>
    </source>
</evidence>
<proteinExistence type="inferred from homology"/>
<dbReference type="PANTHER" id="PTHR11527">
    <property type="entry name" value="HEAT-SHOCK PROTEIN 20 FAMILY MEMBER"/>
    <property type="match status" value="1"/>
</dbReference>
<dbReference type="CDD" id="cd06464">
    <property type="entry name" value="ACD_sHsps-like"/>
    <property type="match status" value="1"/>
</dbReference>
<dbReference type="PROSITE" id="PS01031">
    <property type="entry name" value="SHSP"/>
    <property type="match status" value="1"/>
</dbReference>
<dbReference type="Pfam" id="PF00011">
    <property type="entry name" value="HSP20"/>
    <property type="match status" value="1"/>
</dbReference>
<sequence>MLMRTDPFREFDRITQRLLENGRPSTMQMDAYREDDDFVVHFDLPGVSPESIDLEVERNVLTVKAERPGLRREELEPIVNERPSGTFSRQVFLGDTLDTDRISANYADGVLTLRIPVAERSKARKISVGHDAETGRTAIKA</sequence>
<name>A0A1M6PLP5_9ACTN</name>
<dbReference type="OrthoDB" id="5242916at2"/>
<gene>
    <name evidence="4" type="ORF">SAMN05421803_113132</name>
</gene>
<evidence type="ECO:0000313" key="5">
    <source>
        <dbReference type="Proteomes" id="UP000184452"/>
    </source>
</evidence>
<evidence type="ECO:0000313" key="4">
    <source>
        <dbReference type="EMBL" id="SHK08848.1"/>
    </source>
</evidence>
<dbReference type="RefSeq" id="WP_073381020.1">
    <property type="nucleotide sequence ID" value="NZ_FQZK01000013.1"/>
</dbReference>
<dbReference type="InterPro" id="IPR008978">
    <property type="entry name" value="HSP20-like_chaperone"/>
</dbReference>
<dbReference type="AlphaFoldDB" id="A0A1M6PLP5"/>
<dbReference type="Gene3D" id="2.60.40.790">
    <property type="match status" value="1"/>
</dbReference>
<reference evidence="4 5" key="1">
    <citation type="submission" date="2016-11" db="EMBL/GenBank/DDBJ databases">
        <authorList>
            <person name="Jaros S."/>
            <person name="Januszkiewicz K."/>
            <person name="Wedrychowicz H."/>
        </authorList>
    </citation>
    <scope>NUCLEOTIDE SEQUENCE [LARGE SCALE GENOMIC DNA]</scope>
    <source>
        <strain evidence="4 5">CGMCC 4.5723</strain>
    </source>
</reference>
<evidence type="ECO:0000256" key="2">
    <source>
        <dbReference type="RuleBase" id="RU003616"/>
    </source>
</evidence>
<comment type="similarity">
    <text evidence="1 2">Belongs to the small heat shock protein (HSP20) family.</text>
</comment>
<feature type="domain" description="SHSP" evidence="3">
    <location>
        <begin position="20"/>
        <end position="131"/>
    </location>
</feature>
<evidence type="ECO:0000259" key="3">
    <source>
        <dbReference type="PROSITE" id="PS01031"/>
    </source>
</evidence>
<keyword evidence="5" id="KW-1185">Reference proteome</keyword>
<accession>A0A1M6PLP5</accession>
<dbReference type="SUPFAM" id="SSF49764">
    <property type="entry name" value="HSP20-like chaperones"/>
    <property type="match status" value="1"/>
</dbReference>
<dbReference type="STRING" id="758803.SAMN05421803_113132"/>
<protein>
    <submittedName>
        <fullName evidence="4">HSP20 family protein</fullName>
    </submittedName>
</protein>
<organism evidence="4 5">
    <name type="scientific">Nocardiopsis flavescens</name>
    <dbReference type="NCBI Taxonomy" id="758803"/>
    <lineage>
        <taxon>Bacteria</taxon>
        <taxon>Bacillati</taxon>
        <taxon>Actinomycetota</taxon>
        <taxon>Actinomycetes</taxon>
        <taxon>Streptosporangiales</taxon>
        <taxon>Nocardiopsidaceae</taxon>
        <taxon>Nocardiopsis</taxon>
    </lineage>
</organism>
<dbReference type="EMBL" id="FQZK01000013">
    <property type="protein sequence ID" value="SHK08848.1"/>
    <property type="molecule type" value="Genomic_DNA"/>
</dbReference>
<dbReference type="InterPro" id="IPR002068">
    <property type="entry name" value="A-crystallin/Hsp20_dom"/>
</dbReference>